<gene>
    <name evidence="2" type="ORF">D0T92_03710</name>
</gene>
<dbReference type="AlphaFoldDB" id="A0A5J6PY08"/>
<protein>
    <submittedName>
        <fullName evidence="2">Uncharacterized protein</fullName>
    </submittedName>
</protein>
<proteinExistence type="predicted"/>
<evidence type="ECO:0000313" key="3">
    <source>
        <dbReference type="Proteomes" id="UP000325713"/>
    </source>
</evidence>
<reference evidence="2 3" key="1">
    <citation type="submission" date="2018-08" db="EMBL/GenBank/DDBJ databases">
        <title>Neisseria zalophi ATCC BAA-2455 complete genome.</title>
        <authorList>
            <person name="Veseli I.A."/>
            <person name="Buttler R."/>
            <person name="Mascarenhas dos Santos A.C."/>
            <person name="Pombert J.-F."/>
        </authorList>
    </citation>
    <scope>NUCLEOTIDE SEQUENCE [LARGE SCALE GENOMIC DNA]</scope>
    <source>
        <strain evidence="2 3">ATCC BAA-2455</strain>
    </source>
</reference>
<dbReference type="KEGG" id="nzl:D0T92_03710"/>
<accession>A0A5J6PY08</accession>
<sequence length="91" mass="9631">MKNRRNNSLILTGIFAFALAGLSSGSLGAKSAEVFAYELGCGSLNQQHARAMNSIERALSQECASVEAAQAWEQSYNGLDAQGLMGGVVYE</sequence>
<feature type="signal peptide" evidence="1">
    <location>
        <begin position="1"/>
        <end position="29"/>
    </location>
</feature>
<evidence type="ECO:0000256" key="1">
    <source>
        <dbReference type="SAM" id="SignalP"/>
    </source>
</evidence>
<keyword evidence="3" id="KW-1185">Reference proteome</keyword>
<feature type="chain" id="PRO_5023817188" evidence="1">
    <location>
        <begin position="30"/>
        <end position="91"/>
    </location>
</feature>
<keyword evidence="1" id="KW-0732">Signal</keyword>
<dbReference type="OrthoDB" id="8604271at2"/>
<dbReference type="EMBL" id="CP031700">
    <property type="protein sequence ID" value="QEY25727.1"/>
    <property type="molecule type" value="Genomic_DNA"/>
</dbReference>
<organism evidence="2 3">
    <name type="scientific">Neisseria zalophi</name>
    <dbReference type="NCBI Taxonomy" id="640030"/>
    <lineage>
        <taxon>Bacteria</taxon>
        <taxon>Pseudomonadati</taxon>
        <taxon>Pseudomonadota</taxon>
        <taxon>Betaproteobacteria</taxon>
        <taxon>Neisseriales</taxon>
        <taxon>Neisseriaceae</taxon>
        <taxon>Neisseria</taxon>
    </lineage>
</organism>
<evidence type="ECO:0000313" key="2">
    <source>
        <dbReference type="EMBL" id="QEY25727.1"/>
    </source>
</evidence>
<name>A0A5J6PY08_9NEIS</name>
<dbReference type="Proteomes" id="UP000325713">
    <property type="component" value="Chromosome"/>
</dbReference>
<dbReference type="RefSeq" id="WP_151050322.1">
    <property type="nucleotide sequence ID" value="NZ_CP031700.1"/>
</dbReference>